<dbReference type="Proteomes" id="UP001178508">
    <property type="component" value="Chromosome 18"/>
</dbReference>
<reference evidence="2" key="1">
    <citation type="submission" date="2023-08" db="EMBL/GenBank/DDBJ databases">
        <authorList>
            <person name="Alioto T."/>
            <person name="Alioto T."/>
            <person name="Gomez Garrido J."/>
        </authorList>
    </citation>
    <scope>NUCLEOTIDE SEQUENCE</scope>
</reference>
<accession>A0AAV1GYE3</accession>
<dbReference type="AlphaFoldDB" id="A0AAV1GYE3"/>
<name>A0AAV1GYE3_XYRNO</name>
<evidence type="ECO:0000313" key="3">
    <source>
        <dbReference type="Proteomes" id="UP001178508"/>
    </source>
</evidence>
<sequence>MKSASEKIKSLFIPEEGGGADMQMVIDQLKLDSEREIKNNPVRSPQGPDEDEEEEEEESVLI</sequence>
<protein>
    <submittedName>
        <fullName evidence="2">Uncharacterized protein</fullName>
    </submittedName>
</protein>
<keyword evidence="3" id="KW-1185">Reference proteome</keyword>
<evidence type="ECO:0000256" key="1">
    <source>
        <dbReference type="SAM" id="MobiDB-lite"/>
    </source>
</evidence>
<gene>
    <name evidence="2" type="ORF">XNOV1_A019337</name>
</gene>
<dbReference type="EMBL" id="OY660881">
    <property type="protein sequence ID" value="CAJ1078568.1"/>
    <property type="molecule type" value="Genomic_DNA"/>
</dbReference>
<proteinExistence type="predicted"/>
<organism evidence="2 3">
    <name type="scientific">Xyrichtys novacula</name>
    <name type="common">Pearly razorfish</name>
    <name type="synonym">Hemipteronotus novacula</name>
    <dbReference type="NCBI Taxonomy" id="13765"/>
    <lineage>
        <taxon>Eukaryota</taxon>
        <taxon>Metazoa</taxon>
        <taxon>Chordata</taxon>
        <taxon>Craniata</taxon>
        <taxon>Vertebrata</taxon>
        <taxon>Euteleostomi</taxon>
        <taxon>Actinopterygii</taxon>
        <taxon>Neopterygii</taxon>
        <taxon>Teleostei</taxon>
        <taxon>Neoteleostei</taxon>
        <taxon>Acanthomorphata</taxon>
        <taxon>Eupercaria</taxon>
        <taxon>Labriformes</taxon>
        <taxon>Labridae</taxon>
        <taxon>Xyrichtys</taxon>
    </lineage>
</organism>
<feature type="region of interest" description="Disordered" evidence="1">
    <location>
        <begin position="31"/>
        <end position="62"/>
    </location>
</feature>
<evidence type="ECO:0000313" key="2">
    <source>
        <dbReference type="EMBL" id="CAJ1078568.1"/>
    </source>
</evidence>
<feature type="compositionally biased region" description="Acidic residues" evidence="1">
    <location>
        <begin position="48"/>
        <end position="62"/>
    </location>
</feature>